<organism evidence="5 6">
    <name type="scientific">Pseudofrankia asymbiotica</name>
    <dbReference type="NCBI Taxonomy" id="1834516"/>
    <lineage>
        <taxon>Bacteria</taxon>
        <taxon>Bacillati</taxon>
        <taxon>Actinomycetota</taxon>
        <taxon>Actinomycetes</taxon>
        <taxon>Frankiales</taxon>
        <taxon>Frankiaceae</taxon>
        <taxon>Pseudofrankia</taxon>
    </lineage>
</organism>
<dbReference type="Pfam" id="PF01522">
    <property type="entry name" value="Polysacc_deac_1"/>
    <property type="match status" value="1"/>
</dbReference>
<feature type="compositionally biased region" description="Low complexity" evidence="3">
    <location>
        <begin position="60"/>
        <end position="70"/>
    </location>
</feature>
<dbReference type="AlphaFoldDB" id="A0A1V2IA52"/>
<dbReference type="Gene3D" id="3.20.20.370">
    <property type="entry name" value="Glycoside hydrolase/deacetylase"/>
    <property type="match status" value="1"/>
</dbReference>
<dbReference type="EMBL" id="MOMC01000042">
    <property type="protein sequence ID" value="ONH28138.1"/>
    <property type="molecule type" value="Genomic_DNA"/>
</dbReference>
<dbReference type="PANTHER" id="PTHR10587:SF133">
    <property type="entry name" value="CHITIN DEACETYLASE 1-RELATED"/>
    <property type="match status" value="1"/>
</dbReference>
<dbReference type="SUPFAM" id="SSF88713">
    <property type="entry name" value="Glycoside hydrolase/deacetylase"/>
    <property type="match status" value="1"/>
</dbReference>
<comment type="caution">
    <text evidence="5">The sequence shown here is derived from an EMBL/GenBank/DDBJ whole genome shotgun (WGS) entry which is preliminary data.</text>
</comment>
<keyword evidence="2" id="KW-0378">Hydrolase</keyword>
<dbReference type="GO" id="GO:0016810">
    <property type="term" value="F:hydrolase activity, acting on carbon-nitrogen (but not peptide) bonds"/>
    <property type="evidence" value="ECO:0007669"/>
    <property type="project" value="InterPro"/>
</dbReference>
<evidence type="ECO:0000256" key="2">
    <source>
        <dbReference type="ARBA" id="ARBA00022801"/>
    </source>
</evidence>
<dbReference type="InterPro" id="IPR050248">
    <property type="entry name" value="Polysacc_deacetylase_ArnD"/>
</dbReference>
<proteinExistence type="predicted"/>
<sequence>MITGNRAGEADVRLTMTRGHRAAAWCAPVCLVVALAACGGDSPARPAPGSATATATGTAAVTGVAGPDGPSASSSRGTLVPSPSAGQPNRPTTVPALPPPPLPTPRRSTIGPPPPTPGTGLPAGVFGKDWERVPTDRKIVALTFDAGANADGVAPILAALAREHVAGTFFLTGQFANSFPSKVRDIAASGGRMGNHSSTHPYFTKIDDVALRGEVLGAERDILAAGGKDPRPFFRFPFGDRNAHDIAAVNALGYVPIRWTVDTLGWQGTSGGRTAASVAARVLDALQPGEIVLMHLGSHPQDHSTLDADALPGIISALRDRGYAFATLDTLLG</sequence>
<name>A0A1V2IA52_9ACTN</name>
<dbReference type="Proteomes" id="UP000188929">
    <property type="component" value="Unassembled WGS sequence"/>
</dbReference>
<evidence type="ECO:0000256" key="3">
    <source>
        <dbReference type="SAM" id="MobiDB-lite"/>
    </source>
</evidence>
<evidence type="ECO:0000259" key="4">
    <source>
        <dbReference type="PROSITE" id="PS51677"/>
    </source>
</evidence>
<evidence type="ECO:0000313" key="6">
    <source>
        <dbReference type="Proteomes" id="UP000188929"/>
    </source>
</evidence>
<accession>A0A1V2IA52</accession>
<dbReference type="InterPro" id="IPR002509">
    <property type="entry name" value="NODB_dom"/>
</dbReference>
<protein>
    <submittedName>
        <fullName evidence="5">Polysaccharide deacetylase</fullName>
    </submittedName>
</protein>
<feature type="domain" description="NodB homology" evidence="4">
    <location>
        <begin position="138"/>
        <end position="326"/>
    </location>
</feature>
<dbReference type="GO" id="GO:0005975">
    <property type="term" value="P:carbohydrate metabolic process"/>
    <property type="evidence" value="ECO:0007669"/>
    <property type="project" value="InterPro"/>
</dbReference>
<dbReference type="InterPro" id="IPR011330">
    <property type="entry name" value="Glyco_hydro/deAcase_b/a-brl"/>
</dbReference>
<dbReference type="CDD" id="cd10917">
    <property type="entry name" value="CE4_NodB_like_6s_7s"/>
    <property type="match status" value="1"/>
</dbReference>
<feature type="region of interest" description="Disordered" evidence="3">
    <location>
        <begin position="60"/>
        <end position="125"/>
    </location>
</feature>
<keyword evidence="1" id="KW-0479">Metal-binding</keyword>
<dbReference type="PROSITE" id="PS51677">
    <property type="entry name" value="NODB"/>
    <property type="match status" value="1"/>
</dbReference>
<dbReference type="GO" id="GO:0016020">
    <property type="term" value="C:membrane"/>
    <property type="evidence" value="ECO:0007669"/>
    <property type="project" value="TreeGrafter"/>
</dbReference>
<reference evidence="6" key="1">
    <citation type="submission" date="2016-10" db="EMBL/GenBank/DDBJ databases">
        <title>Frankia sp. NRRL B-16386 Genome sequencing.</title>
        <authorList>
            <person name="Ghodhbane-Gtari F."/>
            <person name="Swanson E."/>
            <person name="Gueddou A."/>
            <person name="Hezbri K."/>
            <person name="Ktari K."/>
            <person name="Nouioui I."/>
            <person name="Morris K."/>
            <person name="Simpson S."/>
            <person name="Abebe-Akele F."/>
            <person name="Thomas K."/>
            <person name="Gtari M."/>
            <person name="Tisa L.S."/>
        </authorList>
    </citation>
    <scope>NUCLEOTIDE SEQUENCE [LARGE SCALE GENOMIC DNA]</scope>
    <source>
        <strain evidence="6">NRRL B-16386</strain>
    </source>
</reference>
<dbReference type="PANTHER" id="PTHR10587">
    <property type="entry name" value="GLYCOSYL TRANSFERASE-RELATED"/>
    <property type="match status" value="1"/>
</dbReference>
<evidence type="ECO:0000256" key="1">
    <source>
        <dbReference type="ARBA" id="ARBA00022723"/>
    </source>
</evidence>
<dbReference type="STRING" id="1834516.BL253_20320"/>
<keyword evidence="6" id="KW-1185">Reference proteome</keyword>
<gene>
    <name evidence="5" type="ORF">BL253_20320</name>
</gene>
<evidence type="ECO:0000313" key="5">
    <source>
        <dbReference type="EMBL" id="ONH28138.1"/>
    </source>
</evidence>
<dbReference type="GO" id="GO:0046872">
    <property type="term" value="F:metal ion binding"/>
    <property type="evidence" value="ECO:0007669"/>
    <property type="project" value="UniProtKB-KW"/>
</dbReference>